<keyword evidence="2" id="KW-1185">Reference proteome</keyword>
<dbReference type="OrthoDB" id="1551443at2"/>
<organism evidence="1 2">
    <name type="scientific">Sphingomonas melonis TY</name>
    <dbReference type="NCBI Taxonomy" id="621456"/>
    <lineage>
        <taxon>Bacteria</taxon>
        <taxon>Pseudomonadati</taxon>
        <taxon>Pseudomonadota</taxon>
        <taxon>Alphaproteobacteria</taxon>
        <taxon>Sphingomonadales</taxon>
        <taxon>Sphingomonadaceae</taxon>
        <taxon>Sphingomonas</taxon>
    </lineage>
</organism>
<dbReference type="STRING" id="621456.BJP26_07155"/>
<dbReference type="EMBL" id="LQCK02000015">
    <property type="protein sequence ID" value="KZB95164.1"/>
    <property type="molecule type" value="Genomic_DNA"/>
</dbReference>
<evidence type="ECO:0000313" key="2">
    <source>
        <dbReference type="Proteomes" id="UP000078460"/>
    </source>
</evidence>
<protein>
    <submittedName>
        <fullName evidence="1">Uncharacterized protein</fullName>
    </submittedName>
</protein>
<name>A0A175Y2X2_9SPHN</name>
<dbReference type="AlphaFoldDB" id="A0A175Y2X2"/>
<reference evidence="1" key="1">
    <citation type="submission" date="2016-03" db="EMBL/GenBank/DDBJ databases">
        <title>Sphingomonas melonis TY, whole genome shotgun sequencing.</title>
        <authorList>
            <person name="Wang H."/>
            <person name="Zhu P."/>
        </authorList>
    </citation>
    <scope>NUCLEOTIDE SEQUENCE [LARGE SCALE GENOMIC DNA]</scope>
    <source>
        <strain evidence="1">TY</strain>
    </source>
</reference>
<evidence type="ECO:0000313" key="1">
    <source>
        <dbReference type="EMBL" id="KZB95164.1"/>
    </source>
</evidence>
<accession>A0A175Y2X2</accession>
<dbReference type="KEGG" id="smy:BJP26_07155"/>
<comment type="caution">
    <text evidence="1">The sequence shown here is derived from an EMBL/GenBank/DDBJ whole genome shotgun (WGS) entry which is preliminary data.</text>
</comment>
<proteinExistence type="predicted"/>
<gene>
    <name evidence="1" type="ORF">AVM11_16915</name>
</gene>
<sequence>MVITRDNHFVPQWHQRGFLEPGRSTLAYLDLKPPTKLLADGRVIHERSLFDAPTKRCFFQTDLYSTFFLTEVNDEIERKLFGDIDTRGSQAVRAFAGTDIAAWHEHFGTFFEYIDIQKLRTPKGLAWLRAHYPALHQNELMMEMQGIRMLHTTIWTECVREIVSAEDAGVKFLLTDHPVTIYNHALPPEAPQCAFPHDPGIALKASQTLFPMSRDHCLILTNLEYAENPSVPPLEKRIFARNFRQSMVRTDKMIRTRRLTDIEVARVNHVLKARAQRHIAAGKREWLYPEQHASGSWADLAATLLPPRDELWHYGGETYVSFEDGSVRYQDAYGRTEKEREALKKVPPAKELAPSAPCGCGSGRPYRICCKTRSPALRPSWTERSIRERNLVLHRGILSILGLDAGKDWTAVRRELTDDQTKEVYFLYEALWPLETDLLALLPKPDGRPRAVYTGSLHPQSIVEFALGASLYFGELIVETPFVHAGTIAEKFRPTEHPRSYHLEFLKAVAFFLNVMPLVDAGLINLIPDPWTFDYHLRRETMAMAKERAAGIDISLRGEPRLEELMRADFMRDTLMWPQDAQEARLRENFPGLDATEIAGIWSELDRLKEEDPLTALQGGIFDGGKEGGQMRLMQMKPNFEIAMYLAQATGASIVTDSAFRWREILRAARPRAGAPPARLRQLAEKFADATFLFPDNPDRIIQLAREGILSGYHKLFGEMFRYLAAVEDHGPRPNFEAGLASRFVSTHTAAQNALRKRGDVGNDGRISCVFAPTGIQDNTINRLLLMSSSEHHLPMVPMAFYIQRMSA</sequence>
<dbReference type="Proteomes" id="UP000078460">
    <property type="component" value="Unassembled WGS sequence"/>
</dbReference>